<name>A0ABN3LGT7_STRLO</name>
<dbReference type="EMBL" id="BAAASG010000006">
    <property type="protein sequence ID" value="GAA2484056.1"/>
    <property type="molecule type" value="Genomic_DNA"/>
</dbReference>
<reference evidence="2 3" key="1">
    <citation type="journal article" date="2019" name="Int. J. Syst. Evol. Microbiol.">
        <title>The Global Catalogue of Microorganisms (GCM) 10K type strain sequencing project: providing services to taxonomists for standard genome sequencing and annotation.</title>
        <authorList>
            <consortium name="The Broad Institute Genomics Platform"/>
            <consortium name="The Broad Institute Genome Sequencing Center for Infectious Disease"/>
            <person name="Wu L."/>
            <person name="Ma J."/>
        </authorList>
    </citation>
    <scope>NUCLEOTIDE SEQUENCE [LARGE SCALE GENOMIC DNA]</scope>
    <source>
        <strain evidence="2 3">JCM 4395</strain>
    </source>
</reference>
<comment type="caution">
    <text evidence="2">The sequence shown here is derived from an EMBL/GenBank/DDBJ whole genome shotgun (WGS) entry which is preliminary data.</text>
</comment>
<keyword evidence="3" id="KW-1185">Reference proteome</keyword>
<feature type="region of interest" description="Disordered" evidence="1">
    <location>
        <begin position="62"/>
        <end position="91"/>
    </location>
</feature>
<evidence type="ECO:0000256" key="1">
    <source>
        <dbReference type="SAM" id="MobiDB-lite"/>
    </source>
</evidence>
<evidence type="ECO:0008006" key="4">
    <source>
        <dbReference type="Google" id="ProtNLM"/>
    </source>
</evidence>
<evidence type="ECO:0000313" key="3">
    <source>
        <dbReference type="Proteomes" id="UP001501777"/>
    </source>
</evidence>
<proteinExistence type="predicted"/>
<organism evidence="2 3">
    <name type="scientific">Streptomyces longisporus</name>
    <dbReference type="NCBI Taxonomy" id="1948"/>
    <lineage>
        <taxon>Bacteria</taxon>
        <taxon>Bacillati</taxon>
        <taxon>Actinomycetota</taxon>
        <taxon>Actinomycetes</taxon>
        <taxon>Kitasatosporales</taxon>
        <taxon>Streptomycetaceae</taxon>
        <taxon>Streptomyces</taxon>
    </lineage>
</organism>
<accession>A0ABN3LGT7</accession>
<evidence type="ECO:0000313" key="2">
    <source>
        <dbReference type="EMBL" id="GAA2484056.1"/>
    </source>
</evidence>
<gene>
    <name evidence="2" type="ORF">GCM10010276_22130</name>
</gene>
<sequence>MSIVVTAGQRGDWPQFAPVLEKIRVPGIGPSRPRVRPDRARADKAYASRRNRTYLRRRGIRCTIPGQGRPGPQLQETRRSRRPAAQFDTEG</sequence>
<protein>
    <recommendedName>
        <fullName evidence="4">Transposase</fullName>
    </recommendedName>
</protein>
<dbReference type="Proteomes" id="UP001501777">
    <property type="component" value="Unassembled WGS sequence"/>
</dbReference>